<gene>
    <name evidence="6" type="ORF">SI7747_10013180</name>
</gene>
<dbReference type="GO" id="GO:0016787">
    <property type="term" value="F:hydrolase activity"/>
    <property type="evidence" value="ECO:0007669"/>
    <property type="project" value="UniProtKB-KW"/>
</dbReference>
<accession>A0A7I8J9D2</accession>
<dbReference type="InterPro" id="IPR005227">
    <property type="entry name" value="YqgF"/>
</dbReference>
<dbReference type="Proteomes" id="UP001189122">
    <property type="component" value="Unassembled WGS sequence"/>
</dbReference>
<keyword evidence="3" id="KW-0540">Nuclease</keyword>
<reference evidence="6 7" key="1">
    <citation type="submission" date="2019-12" db="EMBL/GenBank/DDBJ databases">
        <authorList>
            <person name="Scholz U."/>
            <person name="Mascher M."/>
            <person name="Fiebig A."/>
        </authorList>
    </citation>
    <scope>NUCLEOTIDE SEQUENCE</scope>
</reference>
<evidence type="ECO:0000313" key="7">
    <source>
        <dbReference type="Proteomes" id="UP001189122"/>
    </source>
</evidence>
<evidence type="ECO:0000259" key="5">
    <source>
        <dbReference type="SMART" id="SM00732"/>
    </source>
</evidence>
<feature type="domain" description="YqgF/RNase H-like" evidence="5">
    <location>
        <begin position="17"/>
        <end position="130"/>
    </location>
</feature>
<protein>
    <recommendedName>
        <fullName evidence="5">YqgF/RNase H-like domain-containing protein</fullName>
    </recommendedName>
</protein>
<dbReference type="NCBIfam" id="TIGR00250">
    <property type="entry name" value="RNAse_H_YqgF"/>
    <property type="match status" value="1"/>
</dbReference>
<dbReference type="EMBL" id="CACRZD030000010">
    <property type="protein sequence ID" value="CAA6666787.1"/>
    <property type="molecule type" value="Genomic_DNA"/>
</dbReference>
<evidence type="ECO:0000256" key="1">
    <source>
        <dbReference type="ARBA" id="ARBA00022490"/>
    </source>
</evidence>
<organism evidence="6">
    <name type="scientific">Spirodela intermedia</name>
    <name type="common">Intermediate duckweed</name>
    <dbReference type="NCBI Taxonomy" id="51605"/>
    <lineage>
        <taxon>Eukaryota</taxon>
        <taxon>Viridiplantae</taxon>
        <taxon>Streptophyta</taxon>
        <taxon>Embryophyta</taxon>
        <taxon>Tracheophyta</taxon>
        <taxon>Spermatophyta</taxon>
        <taxon>Magnoliopsida</taxon>
        <taxon>Liliopsida</taxon>
        <taxon>Araceae</taxon>
        <taxon>Lemnoideae</taxon>
        <taxon>Spirodela</taxon>
    </lineage>
</organism>
<evidence type="ECO:0000256" key="2">
    <source>
        <dbReference type="ARBA" id="ARBA00022517"/>
    </source>
</evidence>
<dbReference type="Pfam" id="PF03652">
    <property type="entry name" value="RuvX"/>
    <property type="match status" value="1"/>
</dbReference>
<proteinExistence type="predicted"/>
<keyword evidence="1" id="KW-0963">Cytoplasm</keyword>
<dbReference type="EMBL" id="LR743597">
    <property type="protein sequence ID" value="CAA2627527.1"/>
    <property type="molecule type" value="Genomic_DNA"/>
</dbReference>
<dbReference type="InterPro" id="IPR012337">
    <property type="entry name" value="RNaseH-like_sf"/>
</dbReference>
<evidence type="ECO:0000256" key="3">
    <source>
        <dbReference type="ARBA" id="ARBA00022722"/>
    </source>
</evidence>
<dbReference type="AlphaFoldDB" id="A0A7I8J9D2"/>
<dbReference type="Gene3D" id="3.30.420.140">
    <property type="entry name" value="YqgF/RNase H-like domain"/>
    <property type="match status" value="1"/>
</dbReference>
<dbReference type="InterPro" id="IPR037027">
    <property type="entry name" value="YqgF/RNaseH-like_dom_sf"/>
</dbReference>
<evidence type="ECO:0000313" key="6">
    <source>
        <dbReference type="EMBL" id="CAA2627527.1"/>
    </source>
</evidence>
<evidence type="ECO:0000256" key="4">
    <source>
        <dbReference type="ARBA" id="ARBA00022801"/>
    </source>
</evidence>
<dbReference type="SUPFAM" id="SSF53098">
    <property type="entry name" value="Ribonuclease H-like"/>
    <property type="match status" value="1"/>
</dbReference>
<sequence>MLQRLLFPCSSPAAAPPPVAALSPCPTPSGVPGCTLQRKFESRSPCCGRYPSFRWGVLEMRGQKLETRIMEIAKREEVDEFIIGLPRSHDGKETVQSNKVRSIAGRLAVRAAESGWRVFLQDEHGTSVEALDYMIDTGLKRSARQGKIDSYAAVMVLERYFSAQGHEAELVLPKQLELQDRLRRGPCQDEDFLT</sequence>
<keyword evidence="4" id="KW-0378">Hydrolase</keyword>
<dbReference type="GO" id="GO:0004518">
    <property type="term" value="F:nuclease activity"/>
    <property type="evidence" value="ECO:0007669"/>
    <property type="project" value="UniProtKB-KW"/>
</dbReference>
<dbReference type="PANTHER" id="PTHR33317:SF4">
    <property type="entry name" value="POLYNUCLEOTIDYL TRANSFERASE, RIBONUCLEASE H-LIKE SUPERFAMILY PROTEIN"/>
    <property type="match status" value="1"/>
</dbReference>
<dbReference type="PANTHER" id="PTHR33317">
    <property type="entry name" value="POLYNUCLEOTIDYL TRANSFERASE, RIBONUCLEASE H-LIKE SUPERFAMILY PROTEIN"/>
    <property type="match status" value="1"/>
</dbReference>
<keyword evidence="7" id="KW-1185">Reference proteome</keyword>
<dbReference type="GO" id="GO:0000967">
    <property type="term" value="P:rRNA 5'-end processing"/>
    <property type="evidence" value="ECO:0007669"/>
    <property type="project" value="TreeGrafter"/>
</dbReference>
<keyword evidence="2" id="KW-0690">Ribosome biogenesis</keyword>
<dbReference type="SMART" id="SM00732">
    <property type="entry name" value="YqgFc"/>
    <property type="match status" value="1"/>
</dbReference>
<dbReference type="CDD" id="cd16964">
    <property type="entry name" value="YqgF"/>
    <property type="match status" value="1"/>
</dbReference>
<name>A0A7I8J9D2_SPIIN</name>
<dbReference type="InterPro" id="IPR006641">
    <property type="entry name" value="YqgF/RNaseH-like_dom"/>
</dbReference>